<evidence type="ECO:0000256" key="11">
    <source>
        <dbReference type="SAM" id="Phobius"/>
    </source>
</evidence>
<dbReference type="Pfam" id="PF12906">
    <property type="entry name" value="RINGv"/>
    <property type="match status" value="1"/>
</dbReference>
<keyword evidence="17" id="KW-1185">Reference proteome</keyword>
<dbReference type="eggNOG" id="KOG1609">
    <property type="taxonomic scope" value="Eukaryota"/>
</dbReference>
<evidence type="ECO:0000259" key="12">
    <source>
        <dbReference type="PROSITE" id="PS50089"/>
    </source>
</evidence>
<dbReference type="PANTHER" id="PTHR46065:SF3">
    <property type="entry name" value="FI20425P1"/>
    <property type="match status" value="1"/>
</dbReference>
<dbReference type="SMART" id="SM00744">
    <property type="entry name" value="RINGv"/>
    <property type="match status" value="1"/>
</dbReference>
<gene>
    <name evidence="14" type="ORF">BXYJ_LOCUS4531</name>
</gene>
<feature type="transmembrane region" description="Helical" evidence="11">
    <location>
        <begin position="132"/>
        <end position="155"/>
    </location>
</feature>
<evidence type="ECO:0000256" key="9">
    <source>
        <dbReference type="ARBA" id="ARBA00023136"/>
    </source>
</evidence>
<keyword evidence="8 11" id="KW-1133">Transmembrane helix</keyword>
<dbReference type="Gene3D" id="3.30.40.10">
    <property type="entry name" value="Zinc/RING finger domain, C3HC4 (zinc finger)"/>
    <property type="match status" value="1"/>
</dbReference>
<dbReference type="WBParaSite" id="BXY_1743700.1">
    <property type="protein sequence ID" value="BXY_1743700.1"/>
    <property type="gene ID" value="BXY_1743700"/>
</dbReference>
<dbReference type="AlphaFoldDB" id="A0A1I7SWK6"/>
<dbReference type="EMBL" id="CAJFCV020000002">
    <property type="protein sequence ID" value="CAG9099587.1"/>
    <property type="molecule type" value="Genomic_DNA"/>
</dbReference>
<evidence type="ECO:0000256" key="2">
    <source>
        <dbReference type="ARBA" id="ARBA00022679"/>
    </source>
</evidence>
<keyword evidence="4" id="KW-0479">Metal-binding</keyword>
<name>A0A1I7SWK6_BURXY</name>
<feature type="transmembrane region" description="Helical" evidence="11">
    <location>
        <begin position="90"/>
        <end position="112"/>
    </location>
</feature>
<accession>A0A1I7SWK6</accession>
<keyword evidence="7" id="KW-0862">Zinc</keyword>
<protein>
    <submittedName>
        <fullName evidence="14">(pine wood nematode) hypothetical protein</fullName>
    </submittedName>
</protein>
<organism evidence="16 18">
    <name type="scientific">Bursaphelenchus xylophilus</name>
    <name type="common">Pinewood nematode worm</name>
    <name type="synonym">Aphelenchoides xylophilus</name>
    <dbReference type="NCBI Taxonomy" id="6326"/>
    <lineage>
        <taxon>Eukaryota</taxon>
        <taxon>Metazoa</taxon>
        <taxon>Ecdysozoa</taxon>
        <taxon>Nematoda</taxon>
        <taxon>Chromadorea</taxon>
        <taxon>Rhabditida</taxon>
        <taxon>Tylenchina</taxon>
        <taxon>Tylenchomorpha</taxon>
        <taxon>Aphelenchoidea</taxon>
        <taxon>Aphelenchoididae</taxon>
        <taxon>Bursaphelenchus</taxon>
    </lineage>
</organism>
<keyword evidence="9 11" id="KW-0472">Membrane</keyword>
<dbReference type="GO" id="GO:0016567">
    <property type="term" value="P:protein ubiquitination"/>
    <property type="evidence" value="ECO:0007669"/>
    <property type="project" value="TreeGrafter"/>
</dbReference>
<dbReference type="InterPro" id="IPR001841">
    <property type="entry name" value="Znf_RING"/>
</dbReference>
<keyword evidence="6" id="KW-0833">Ubl conjugation pathway</keyword>
<evidence type="ECO:0000313" key="17">
    <source>
        <dbReference type="Proteomes" id="UP000659654"/>
    </source>
</evidence>
<sequence length="240" mass="27020">MLNTSGPAVCRICHSSDVSGPVPGEPLYSPCRCKGGMGLFHRYCLEKWLETSKTTSCEICKFKFQVRQQPPTMLDFLKDKAMRKETLPDLICFLFLTPLSLFSIVTCLYGFFNYGYIFQPAEPSVSIGSALMFFILAIILIVTYFSWLTVTLIHYSQVFRGWRRVNTRLRVKKLEDSRVTEKDSVFSTKVDIVIPMMDKTASISPPDCEVGSSPGIQIPDSFTSNSVARSFTATSTPRQL</sequence>
<comment type="subcellular location">
    <subcellularLocation>
        <location evidence="1">Membrane</location>
        <topology evidence="1">Multi-pass membrane protein</topology>
    </subcellularLocation>
</comment>
<dbReference type="EMBL" id="CAJFDI010000002">
    <property type="protein sequence ID" value="CAD5216441.1"/>
    <property type="molecule type" value="Genomic_DNA"/>
</dbReference>
<dbReference type="SUPFAM" id="SSF57850">
    <property type="entry name" value="RING/U-box"/>
    <property type="match status" value="1"/>
</dbReference>
<keyword evidence="2" id="KW-0808">Transferase</keyword>
<evidence type="ECO:0000256" key="4">
    <source>
        <dbReference type="ARBA" id="ARBA00022723"/>
    </source>
</evidence>
<evidence type="ECO:0000256" key="1">
    <source>
        <dbReference type="ARBA" id="ARBA00004141"/>
    </source>
</evidence>
<feature type="domain" description="RING-type" evidence="12">
    <location>
        <begin position="10"/>
        <end position="61"/>
    </location>
</feature>
<evidence type="ECO:0000256" key="8">
    <source>
        <dbReference type="ARBA" id="ARBA00022989"/>
    </source>
</evidence>
<keyword evidence="3 11" id="KW-0812">Transmembrane</keyword>
<evidence type="ECO:0000313" key="18">
    <source>
        <dbReference type="WBParaSite" id="BXY_1743700.1"/>
    </source>
</evidence>
<evidence type="ECO:0000256" key="7">
    <source>
        <dbReference type="ARBA" id="ARBA00022833"/>
    </source>
</evidence>
<evidence type="ECO:0000313" key="14">
    <source>
        <dbReference type="EMBL" id="CAD5216441.1"/>
    </source>
</evidence>
<reference evidence="15" key="2">
    <citation type="submission" date="2020-08" db="EMBL/GenBank/DDBJ databases">
        <authorList>
            <person name="Kikuchi T."/>
        </authorList>
    </citation>
    <scope>NUCLEOTIDE SEQUENCE</scope>
    <source>
        <strain evidence="14">Ka4C1</strain>
    </source>
</reference>
<dbReference type="PROSITE" id="PS50089">
    <property type="entry name" value="ZF_RING_2"/>
    <property type="match status" value="1"/>
</dbReference>
<evidence type="ECO:0000259" key="13">
    <source>
        <dbReference type="PROSITE" id="PS51292"/>
    </source>
</evidence>
<evidence type="ECO:0000256" key="10">
    <source>
        <dbReference type="PROSITE-ProRule" id="PRU00175"/>
    </source>
</evidence>
<dbReference type="InterPro" id="IPR011016">
    <property type="entry name" value="Znf_RING-CH"/>
</dbReference>
<evidence type="ECO:0000313" key="15">
    <source>
        <dbReference type="EMBL" id="CAG9099587.1"/>
    </source>
</evidence>
<dbReference type="PROSITE" id="PS51292">
    <property type="entry name" value="ZF_RING_CH"/>
    <property type="match status" value="1"/>
</dbReference>
<evidence type="ECO:0000256" key="5">
    <source>
        <dbReference type="ARBA" id="ARBA00022771"/>
    </source>
</evidence>
<dbReference type="Proteomes" id="UP000582659">
    <property type="component" value="Unassembled WGS sequence"/>
</dbReference>
<dbReference type="InterPro" id="IPR013083">
    <property type="entry name" value="Znf_RING/FYVE/PHD"/>
</dbReference>
<evidence type="ECO:0000313" key="16">
    <source>
        <dbReference type="Proteomes" id="UP000095284"/>
    </source>
</evidence>
<feature type="domain" description="RING-CH-type" evidence="13">
    <location>
        <begin position="2"/>
        <end position="67"/>
    </location>
</feature>
<reference evidence="18" key="1">
    <citation type="submission" date="2016-11" db="UniProtKB">
        <authorList>
            <consortium name="WormBaseParasite"/>
        </authorList>
    </citation>
    <scope>IDENTIFICATION</scope>
</reference>
<dbReference type="Proteomes" id="UP000659654">
    <property type="component" value="Unassembled WGS sequence"/>
</dbReference>
<dbReference type="GO" id="GO:0016020">
    <property type="term" value="C:membrane"/>
    <property type="evidence" value="ECO:0007669"/>
    <property type="project" value="UniProtKB-SubCell"/>
</dbReference>
<dbReference type="Proteomes" id="UP000095284">
    <property type="component" value="Unplaced"/>
</dbReference>
<dbReference type="PANTHER" id="PTHR46065">
    <property type="entry name" value="E3 UBIQUITIN-PROTEIN LIGASE MARCH 2/3 FAMILY MEMBER"/>
    <property type="match status" value="1"/>
</dbReference>
<evidence type="ECO:0000256" key="3">
    <source>
        <dbReference type="ARBA" id="ARBA00022692"/>
    </source>
</evidence>
<dbReference type="OrthoDB" id="273089at2759"/>
<dbReference type="GO" id="GO:0004842">
    <property type="term" value="F:ubiquitin-protein transferase activity"/>
    <property type="evidence" value="ECO:0007669"/>
    <property type="project" value="TreeGrafter"/>
</dbReference>
<evidence type="ECO:0000256" key="6">
    <source>
        <dbReference type="ARBA" id="ARBA00022786"/>
    </source>
</evidence>
<proteinExistence type="predicted"/>
<dbReference type="GO" id="GO:0008270">
    <property type="term" value="F:zinc ion binding"/>
    <property type="evidence" value="ECO:0007669"/>
    <property type="project" value="UniProtKB-KW"/>
</dbReference>
<keyword evidence="5 10" id="KW-0863">Zinc-finger</keyword>